<gene>
    <name evidence="1" type="ORF">FUG_LOCUS145214</name>
</gene>
<protein>
    <submittedName>
        <fullName evidence="1">Uncharacterized protein</fullName>
    </submittedName>
</protein>
<dbReference type="AlphaFoldDB" id="A0A4E9D7C4"/>
<evidence type="ECO:0000313" key="1">
    <source>
        <dbReference type="EMBL" id="VIO55027.1"/>
    </source>
</evidence>
<accession>A0A4E9D7C4</accession>
<organism evidence="1">
    <name type="scientific">Gibberella zeae</name>
    <name type="common">Wheat head blight fungus</name>
    <name type="synonym">Fusarium graminearum</name>
    <dbReference type="NCBI Taxonomy" id="5518"/>
    <lineage>
        <taxon>Eukaryota</taxon>
        <taxon>Fungi</taxon>
        <taxon>Dikarya</taxon>
        <taxon>Ascomycota</taxon>
        <taxon>Pezizomycotina</taxon>
        <taxon>Sordariomycetes</taxon>
        <taxon>Hypocreomycetidae</taxon>
        <taxon>Hypocreales</taxon>
        <taxon>Nectriaceae</taxon>
        <taxon>Fusarium</taxon>
    </lineage>
</organism>
<name>A0A4E9D7C4_GIBZA</name>
<reference evidence="1" key="1">
    <citation type="submission" date="2019-04" db="EMBL/GenBank/DDBJ databases">
        <authorList>
            <person name="Melise S."/>
            <person name="Noan J."/>
            <person name="Okalmin O."/>
        </authorList>
    </citation>
    <scope>NUCLEOTIDE SEQUENCE</scope>
    <source>
        <strain evidence="1">FN9</strain>
    </source>
</reference>
<proteinExistence type="predicted"/>
<dbReference type="EMBL" id="CAAKMV010000111">
    <property type="protein sequence ID" value="VIO55027.1"/>
    <property type="molecule type" value="Genomic_DNA"/>
</dbReference>
<sequence>MNSLRDGRVKKDVVMMASCYRYRSIQASDQVGGKGRRQTVGLAEKQLSRRISPHHPLRLLSPKWIVMHSLTGECEAC</sequence>